<name>A0A5B7D6T5_PORTR</name>
<comment type="caution">
    <text evidence="1">The sequence shown here is derived from an EMBL/GenBank/DDBJ whole genome shotgun (WGS) entry which is preliminary data.</text>
</comment>
<proteinExistence type="predicted"/>
<dbReference type="EMBL" id="VSRR010000546">
    <property type="protein sequence ID" value="MPC16896.1"/>
    <property type="molecule type" value="Genomic_DNA"/>
</dbReference>
<reference evidence="1 2" key="1">
    <citation type="submission" date="2019-05" db="EMBL/GenBank/DDBJ databases">
        <title>Another draft genome of Portunus trituberculatus and its Hox gene families provides insights of decapod evolution.</title>
        <authorList>
            <person name="Jeong J.-H."/>
            <person name="Song I."/>
            <person name="Kim S."/>
            <person name="Choi T."/>
            <person name="Kim D."/>
            <person name="Ryu S."/>
            <person name="Kim W."/>
        </authorList>
    </citation>
    <scope>NUCLEOTIDE SEQUENCE [LARGE SCALE GENOMIC DNA]</scope>
    <source>
        <tissue evidence="1">Muscle</tissue>
    </source>
</reference>
<dbReference type="AlphaFoldDB" id="A0A5B7D6T5"/>
<organism evidence="1 2">
    <name type="scientific">Portunus trituberculatus</name>
    <name type="common">Swimming crab</name>
    <name type="synonym">Neptunus trituberculatus</name>
    <dbReference type="NCBI Taxonomy" id="210409"/>
    <lineage>
        <taxon>Eukaryota</taxon>
        <taxon>Metazoa</taxon>
        <taxon>Ecdysozoa</taxon>
        <taxon>Arthropoda</taxon>
        <taxon>Crustacea</taxon>
        <taxon>Multicrustacea</taxon>
        <taxon>Malacostraca</taxon>
        <taxon>Eumalacostraca</taxon>
        <taxon>Eucarida</taxon>
        <taxon>Decapoda</taxon>
        <taxon>Pleocyemata</taxon>
        <taxon>Brachyura</taxon>
        <taxon>Eubrachyura</taxon>
        <taxon>Portunoidea</taxon>
        <taxon>Portunidae</taxon>
        <taxon>Portuninae</taxon>
        <taxon>Portunus</taxon>
    </lineage>
</organism>
<evidence type="ECO:0000313" key="1">
    <source>
        <dbReference type="EMBL" id="MPC16896.1"/>
    </source>
</evidence>
<dbReference type="Proteomes" id="UP000324222">
    <property type="component" value="Unassembled WGS sequence"/>
</dbReference>
<keyword evidence="2" id="KW-1185">Reference proteome</keyword>
<evidence type="ECO:0000313" key="2">
    <source>
        <dbReference type="Proteomes" id="UP000324222"/>
    </source>
</evidence>
<sequence>MPIFFSGGPWDTPPNERSTMNAVTLSLVVPGGSKATEGSFLKVLEGQRSEVIYSRSSTLYSLITAILKGYRVCEPSSEGTARLRIEPASDPLLGSVRAKAAKSSPDATLGRYFSFCSGFPAMRIPCGGGKEAVRVYQRGMKGSCEDIPEERQGEDVTVYQSGDKEAVRNFSVGSTSISRVSICSSVITLG</sequence>
<protein>
    <submittedName>
        <fullName evidence="1">Uncharacterized protein</fullName>
    </submittedName>
</protein>
<accession>A0A5B7D6T5</accession>
<gene>
    <name evidence="1" type="ORF">E2C01_009734</name>
</gene>